<proteinExistence type="predicted"/>
<evidence type="ECO:0000313" key="1">
    <source>
        <dbReference type="EMBL" id="CAF4016768.1"/>
    </source>
</evidence>
<dbReference type="EMBL" id="CAJOBG010002598">
    <property type="protein sequence ID" value="CAF4016768.1"/>
    <property type="molecule type" value="Genomic_DNA"/>
</dbReference>
<accession>A0A819PKN0</accession>
<name>A0A819PKN0_9BILA</name>
<gene>
    <name evidence="1" type="ORF">OVN521_LOCUS15952</name>
</gene>
<comment type="caution">
    <text evidence="1">The sequence shown here is derived from an EMBL/GenBank/DDBJ whole genome shotgun (WGS) entry which is preliminary data.</text>
</comment>
<organism evidence="1 2">
    <name type="scientific">Rotaria magnacalcarata</name>
    <dbReference type="NCBI Taxonomy" id="392030"/>
    <lineage>
        <taxon>Eukaryota</taxon>
        <taxon>Metazoa</taxon>
        <taxon>Spiralia</taxon>
        <taxon>Gnathifera</taxon>
        <taxon>Rotifera</taxon>
        <taxon>Eurotatoria</taxon>
        <taxon>Bdelloidea</taxon>
        <taxon>Philodinida</taxon>
        <taxon>Philodinidae</taxon>
        <taxon>Rotaria</taxon>
    </lineage>
</organism>
<keyword evidence="2" id="KW-1185">Reference proteome</keyword>
<protein>
    <submittedName>
        <fullName evidence="1">Uncharacterized protein</fullName>
    </submittedName>
</protein>
<dbReference type="AlphaFoldDB" id="A0A819PKN0"/>
<sequence length="216" mass="23782">MQAPQREEIHLNGPSYKKNRSGIAKCVVLPELIKSLLSLAHGNADVECGFSENAALITDDRSSLSDISINGLRATKDAVKFYGQGKVHKVPICKGLLDNVEEAHSRYQVDQEITQRILEKKEAIVAAAKLTKHKELVLVGKEQNLIGQRKILQEDLENVSKMLNEGNSRLEATVATKNFAGVEMAQLLIGGAKKKLDVLKTQLGDNSDQMNQLKKN</sequence>
<reference evidence="1" key="1">
    <citation type="submission" date="2021-02" db="EMBL/GenBank/DDBJ databases">
        <authorList>
            <person name="Nowell W R."/>
        </authorList>
    </citation>
    <scope>NUCLEOTIDE SEQUENCE</scope>
</reference>
<evidence type="ECO:0000313" key="2">
    <source>
        <dbReference type="Proteomes" id="UP000663866"/>
    </source>
</evidence>
<dbReference type="Proteomes" id="UP000663866">
    <property type="component" value="Unassembled WGS sequence"/>
</dbReference>